<keyword evidence="5" id="KW-1185">Reference proteome</keyword>
<evidence type="ECO:0000313" key="4">
    <source>
        <dbReference type="EMBL" id="GIO37435.1"/>
    </source>
</evidence>
<dbReference type="Proteomes" id="UP000681162">
    <property type="component" value="Unassembled WGS sequence"/>
</dbReference>
<dbReference type="GO" id="GO:0030435">
    <property type="term" value="P:sporulation resulting in formation of a cellular spore"/>
    <property type="evidence" value="ECO:0007669"/>
    <property type="project" value="UniProtKB-KW"/>
</dbReference>
<dbReference type="Gene3D" id="1.20.1260.10">
    <property type="match status" value="1"/>
</dbReference>
<evidence type="ECO:0000256" key="3">
    <source>
        <dbReference type="ARBA" id="ARBA00024344"/>
    </source>
</evidence>
<protein>
    <submittedName>
        <fullName evidence="4">Spore coat protein F</fullName>
    </submittedName>
</protein>
<evidence type="ECO:0000256" key="2">
    <source>
        <dbReference type="ARBA" id="ARBA00024325"/>
    </source>
</evidence>
<dbReference type="RefSeq" id="WP_212939698.1">
    <property type="nucleotide sequence ID" value="NZ_BORR01000007.1"/>
</dbReference>
<dbReference type="EMBL" id="BORR01000007">
    <property type="protein sequence ID" value="GIO37435.1"/>
    <property type="molecule type" value="Genomic_DNA"/>
</dbReference>
<keyword evidence="4" id="KW-0946">Virion</keyword>
<evidence type="ECO:0000313" key="5">
    <source>
        <dbReference type="Proteomes" id="UP000681162"/>
    </source>
</evidence>
<comment type="similarity">
    <text evidence="3">Belongs to the CotF family.</text>
</comment>
<keyword evidence="1" id="KW-0749">Sporulation</keyword>
<name>A0A920CFB2_9BACL</name>
<sequence length="163" mass="18618">MNGYKQHPHLAWHETLELHELVAFQSNFLMGFKMNIGSVHDPELKNLYAEAIKSLEQNLTELLPYYQIAPVVGARKMDGNDATAFYALHLLIFAKTAVRNYAIAITETATPNLRNLLQKQLNSAIKLHGEVYHFMYKNGLYPSYNLNELLMNDQKNAKLALNL</sequence>
<dbReference type="PANTHER" id="PTHR39183:SF1">
    <property type="entry name" value="SPORE COAT PROTEIN F-LIKE PROTEIN YHCQ"/>
    <property type="match status" value="1"/>
</dbReference>
<dbReference type="Pfam" id="PF07875">
    <property type="entry name" value="Coat_F"/>
    <property type="match status" value="1"/>
</dbReference>
<accession>A0A920CFB2</accession>
<dbReference type="InterPro" id="IPR012851">
    <property type="entry name" value="Spore_coat_CotF-like"/>
</dbReference>
<evidence type="ECO:0000256" key="1">
    <source>
        <dbReference type="ARBA" id="ARBA00022969"/>
    </source>
</evidence>
<organism evidence="4 5">
    <name type="scientific">Paenibacillus antibioticophila</name>
    <dbReference type="NCBI Taxonomy" id="1274374"/>
    <lineage>
        <taxon>Bacteria</taxon>
        <taxon>Bacillati</taxon>
        <taxon>Bacillota</taxon>
        <taxon>Bacilli</taxon>
        <taxon>Bacillales</taxon>
        <taxon>Paenibacillaceae</taxon>
        <taxon>Paenibacillus</taxon>
    </lineage>
</organism>
<comment type="caution">
    <text evidence="4">The sequence shown here is derived from an EMBL/GenBank/DDBJ whole genome shotgun (WGS) entry which is preliminary data.</text>
</comment>
<keyword evidence="4" id="KW-0167">Capsid protein</keyword>
<reference evidence="4 5" key="1">
    <citation type="submission" date="2021-03" db="EMBL/GenBank/DDBJ databases">
        <title>Antimicrobial resistance genes in bacteria isolated from Japanese honey, and their potential for conferring macrolide and lincosamide resistance in the American foulbrood pathogen Paenibacillus larvae.</title>
        <authorList>
            <person name="Okamoto M."/>
            <person name="Kumagai M."/>
            <person name="Kanamori H."/>
            <person name="Takamatsu D."/>
        </authorList>
    </citation>
    <scope>NUCLEOTIDE SEQUENCE [LARGE SCALE GENOMIC DNA]</scope>
    <source>
        <strain evidence="4 5">J41TS12</strain>
    </source>
</reference>
<gene>
    <name evidence="4" type="primary">cotF</name>
    <name evidence="4" type="ORF">J41TS12_22960</name>
</gene>
<dbReference type="InterPro" id="IPR012347">
    <property type="entry name" value="Ferritin-like"/>
</dbReference>
<dbReference type="PANTHER" id="PTHR39183">
    <property type="entry name" value="SPORE COAT PROTEIN F-LIKE PROTEIN YHCQ"/>
    <property type="match status" value="1"/>
</dbReference>
<dbReference type="AlphaFoldDB" id="A0A920CFB2"/>
<proteinExistence type="inferred from homology"/>
<comment type="subcellular location">
    <subcellularLocation>
        <location evidence="2">Spore coat</location>
    </subcellularLocation>
</comment>